<keyword evidence="1" id="KW-0853">WD repeat</keyword>
<dbReference type="EMBL" id="MU864365">
    <property type="protein sequence ID" value="KAK4190544.1"/>
    <property type="molecule type" value="Genomic_DNA"/>
</dbReference>
<dbReference type="SUPFAM" id="SSF50978">
    <property type="entry name" value="WD40 repeat-like"/>
    <property type="match status" value="1"/>
</dbReference>
<sequence length="806" mass="89440">MRSGDHHPLGTSLPAQPRRLGSHINQTFISLAQSASIASASAFVSSVGQHNRHGPLIGCPPHEAEADDDEDLDSQEDFNDGDDEEDEEEEEVEEEELSFDAEDDAEGDHEDADYSTDEEYDEYYDSSFQGQLHHYPPHSHHHHLQQHLQPFPTQLGSYHQLHMVDYTSDDLGDMSDDDAGTPLVSVLEVANLLAHNMGMNDPSETEEDRDLSGQENIEPPPEPGLQEVEIEVDSEGSVQESSDSEVDAPTPITPGQAPAAMIVDYAGIYPNPTIPPPVPNPPVGGPHGEFTVGWSDGVHPVALSNPNPATLGSSNYGLSDFLHHWARQSRMLQGLARGRSPWPAKIDDISCSERTKVSYDDLQGDGCDLQGIDWDELGVGRKDARERRLLTYNNYVNIPDSDRWTPDLPDSILPATDNFFRFRRLDIHRNVNLSHFQLRYLLGVSSRSSIFYPSRLAVHQFNPLSGESRTVVKLNHMPGSQISSLTAGHDVLVAGTFNGEYRIRHLNSCEPESKACCHSGTITTHISGITNHIEVHQARTSSTPLAAFASNDMMFRVLDINTETFVSEEAFEFPLNCTALSPDKRLRVVVGDSTNVTITAAESSLSRDQPEILHELSGHRDYGFACDWADDGWTIATAFQDKSVKIWDARFLTDSSGASAPICTLRTEMAGARNLKFSPIGSGKRVLVAAEEADYINIIDAQTFRTKQTIDIFSEIGGVEFANGGEDLVVLCCDRDRGGILHLERASLGAEAVWETNETLRSQDTRWGIEDTFDWPQSMFTESKRRKETYAQRRRRTTSRLDIMPF</sequence>
<dbReference type="PANTHER" id="PTHR43991:SF12">
    <property type="entry name" value="WD REPEAT PROTEIN (AFU_ORTHOLOGUE AFUA_8G05640)"/>
    <property type="match status" value="1"/>
</dbReference>
<dbReference type="Proteomes" id="UP001302126">
    <property type="component" value="Unassembled WGS sequence"/>
</dbReference>
<feature type="region of interest" description="Disordered" evidence="2">
    <location>
        <begin position="197"/>
        <end position="256"/>
    </location>
</feature>
<reference evidence="3" key="1">
    <citation type="journal article" date="2023" name="Mol. Phylogenet. Evol.">
        <title>Genome-scale phylogeny and comparative genomics of the fungal order Sordariales.</title>
        <authorList>
            <person name="Hensen N."/>
            <person name="Bonometti L."/>
            <person name="Westerberg I."/>
            <person name="Brannstrom I.O."/>
            <person name="Guillou S."/>
            <person name="Cros-Aarteil S."/>
            <person name="Calhoun S."/>
            <person name="Haridas S."/>
            <person name="Kuo A."/>
            <person name="Mondo S."/>
            <person name="Pangilinan J."/>
            <person name="Riley R."/>
            <person name="LaButti K."/>
            <person name="Andreopoulos B."/>
            <person name="Lipzen A."/>
            <person name="Chen C."/>
            <person name="Yan M."/>
            <person name="Daum C."/>
            <person name="Ng V."/>
            <person name="Clum A."/>
            <person name="Steindorff A."/>
            <person name="Ohm R.A."/>
            <person name="Martin F."/>
            <person name="Silar P."/>
            <person name="Natvig D.O."/>
            <person name="Lalanne C."/>
            <person name="Gautier V."/>
            <person name="Ament-Velasquez S.L."/>
            <person name="Kruys A."/>
            <person name="Hutchinson M.I."/>
            <person name="Powell A.J."/>
            <person name="Barry K."/>
            <person name="Miller A.N."/>
            <person name="Grigoriev I.V."/>
            <person name="Debuchy R."/>
            <person name="Gladieux P."/>
            <person name="Hiltunen Thoren M."/>
            <person name="Johannesson H."/>
        </authorList>
    </citation>
    <scope>NUCLEOTIDE SEQUENCE</scope>
    <source>
        <strain evidence="3">PSN309</strain>
    </source>
</reference>
<evidence type="ECO:0000313" key="3">
    <source>
        <dbReference type="EMBL" id="KAK4190544.1"/>
    </source>
</evidence>
<dbReference type="InterPro" id="IPR015943">
    <property type="entry name" value="WD40/YVTN_repeat-like_dom_sf"/>
</dbReference>
<dbReference type="AlphaFoldDB" id="A0AAN6WYG9"/>
<dbReference type="InterPro" id="IPR036322">
    <property type="entry name" value="WD40_repeat_dom_sf"/>
</dbReference>
<organism evidence="3 4">
    <name type="scientific">Podospora australis</name>
    <dbReference type="NCBI Taxonomy" id="1536484"/>
    <lineage>
        <taxon>Eukaryota</taxon>
        <taxon>Fungi</taxon>
        <taxon>Dikarya</taxon>
        <taxon>Ascomycota</taxon>
        <taxon>Pezizomycotina</taxon>
        <taxon>Sordariomycetes</taxon>
        <taxon>Sordariomycetidae</taxon>
        <taxon>Sordariales</taxon>
        <taxon>Podosporaceae</taxon>
        <taxon>Podospora</taxon>
    </lineage>
</organism>
<dbReference type="PROSITE" id="PS50082">
    <property type="entry name" value="WD_REPEATS_2"/>
    <property type="match status" value="1"/>
</dbReference>
<comment type="caution">
    <text evidence="3">The sequence shown here is derived from an EMBL/GenBank/DDBJ whole genome shotgun (WGS) entry which is preliminary data.</text>
</comment>
<dbReference type="InterPro" id="IPR001680">
    <property type="entry name" value="WD40_rpt"/>
</dbReference>
<feature type="repeat" description="WD" evidence="1">
    <location>
        <begin position="616"/>
        <end position="648"/>
    </location>
</feature>
<dbReference type="PANTHER" id="PTHR43991">
    <property type="entry name" value="WD REPEAT PROTEIN (AFU_ORTHOLOGUE AFUA_8G05640)-RELATED"/>
    <property type="match status" value="1"/>
</dbReference>
<feature type="compositionally biased region" description="Acidic residues" evidence="2">
    <location>
        <begin position="65"/>
        <end position="118"/>
    </location>
</feature>
<dbReference type="SMART" id="SM00320">
    <property type="entry name" value="WD40"/>
    <property type="match status" value="1"/>
</dbReference>
<evidence type="ECO:0000313" key="4">
    <source>
        <dbReference type="Proteomes" id="UP001302126"/>
    </source>
</evidence>
<reference evidence="3" key="2">
    <citation type="submission" date="2023-05" db="EMBL/GenBank/DDBJ databases">
        <authorList>
            <consortium name="Lawrence Berkeley National Laboratory"/>
            <person name="Steindorff A."/>
            <person name="Hensen N."/>
            <person name="Bonometti L."/>
            <person name="Westerberg I."/>
            <person name="Brannstrom I.O."/>
            <person name="Guillou S."/>
            <person name="Cros-Aarteil S."/>
            <person name="Calhoun S."/>
            <person name="Haridas S."/>
            <person name="Kuo A."/>
            <person name="Mondo S."/>
            <person name="Pangilinan J."/>
            <person name="Riley R."/>
            <person name="Labutti K."/>
            <person name="Andreopoulos B."/>
            <person name="Lipzen A."/>
            <person name="Chen C."/>
            <person name="Yanf M."/>
            <person name="Daum C."/>
            <person name="Ng V."/>
            <person name="Clum A."/>
            <person name="Ohm R."/>
            <person name="Martin F."/>
            <person name="Silar P."/>
            <person name="Natvig D."/>
            <person name="Lalanne C."/>
            <person name="Gautier V."/>
            <person name="Ament-Velasquez S.L."/>
            <person name="Kruys A."/>
            <person name="Hutchinson M.I."/>
            <person name="Powell A.J."/>
            <person name="Barry K."/>
            <person name="Miller A.N."/>
            <person name="Grigoriev I.V."/>
            <person name="Debuchy R."/>
            <person name="Gladieux P."/>
            <person name="Thoren M.H."/>
            <person name="Johannesson H."/>
        </authorList>
    </citation>
    <scope>NUCLEOTIDE SEQUENCE</scope>
    <source>
        <strain evidence="3">PSN309</strain>
    </source>
</reference>
<keyword evidence="4" id="KW-1185">Reference proteome</keyword>
<evidence type="ECO:0000256" key="1">
    <source>
        <dbReference type="PROSITE-ProRule" id="PRU00221"/>
    </source>
</evidence>
<gene>
    <name evidence="3" type="ORF">QBC35DRAFT_449262</name>
</gene>
<evidence type="ECO:0000256" key="2">
    <source>
        <dbReference type="SAM" id="MobiDB-lite"/>
    </source>
</evidence>
<accession>A0AAN6WYG9</accession>
<proteinExistence type="predicted"/>
<dbReference type="PROSITE" id="PS50294">
    <property type="entry name" value="WD_REPEATS_REGION"/>
    <property type="match status" value="1"/>
</dbReference>
<dbReference type="Gene3D" id="2.130.10.10">
    <property type="entry name" value="YVTN repeat-like/Quinoprotein amine dehydrogenase"/>
    <property type="match status" value="1"/>
</dbReference>
<name>A0AAN6WYG9_9PEZI</name>
<protein>
    <submittedName>
        <fullName evidence="3">WD40-repeat-containing domain protein</fullName>
    </submittedName>
</protein>
<feature type="region of interest" description="Disordered" evidence="2">
    <location>
        <begin position="49"/>
        <end position="118"/>
    </location>
</feature>